<reference evidence="3 4" key="1">
    <citation type="journal article" date="2011" name="J. Bacteriol.">
        <title>Complete genome sequence of Burkholderia rhizoxinica, an endosymbiont of Rhizopus microsporus.</title>
        <authorList>
            <person name="Lackner G."/>
            <person name="Moebius N."/>
            <person name="Partida-Martinez L."/>
            <person name="Hertweck C."/>
        </authorList>
    </citation>
    <scope>NUCLEOTIDE SEQUENCE [LARGE SCALE GENOMIC DNA]</scope>
    <source>
        <strain evidence="4">DSM 19002 / CIP 109453 / HKI 454</strain>
    </source>
</reference>
<keyword evidence="2" id="KW-0472">Membrane</keyword>
<keyword evidence="2" id="KW-0812">Transmembrane</keyword>
<evidence type="ECO:0000256" key="2">
    <source>
        <dbReference type="SAM" id="Phobius"/>
    </source>
</evidence>
<keyword evidence="1" id="KW-0175">Coiled coil</keyword>
<proteinExistence type="predicted"/>
<evidence type="ECO:0008006" key="5">
    <source>
        <dbReference type="Google" id="ProtNLM"/>
    </source>
</evidence>
<feature type="coiled-coil region" evidence="1">
    <location>
        <begin position="79"/>
        <end position="106"/>
    </location>
</feature>
<dbReference type="STRING" id="882378.RBRH_01182"/>
<keyword evidence="2" id="KW-1133">Transmembrane helix</keyword>
<sequence>MAYSAAARGAAGWRPDRWILTMQIKPSWVLVFFAATLSGAALGLYYCAQLAQAHAEAAVVRERHALELKAISNAVLAAERKASENRQAAAKRIEALDAQLTKERQAHETDSRRYRVALAAGTERLRVAVRNCSTRDDDLSGIASTASVGDGATAYADLDAAVAERFFAVAADDQREIDKLRALQRYVCTVRPATAGCS</sequence>
<dbReference type="HOGENOM" id="CLU_091263_0_0_4"/>
<feature type="transmembrane region" description="Helical" evidence="2">
    <location>
        <begin position="27"/>
        <end position="46"/>
    </location>
</feature>
<organism evidence="3 4">
    <name type="scientific">Mycetohabitans rhizoxinica (strain DSM 19002 / CIP 109453 / HKI 454)</name>
    <name type="common">Paraburkholderia rhizoxinica</name>
    <dbReference type="NCBI Taxonomy" id="882378"/>
    <lineage>
        <taxon>Bacteria</taxon>
        <taxon>Pseudomonadati</taxon>
        <taxon>Pseudomonadota</taxon>
        <taxon>Betaproteobacteria</taxon>
        <taxon>Burkholderiales</taxon>
        <taxon>Burkholderiaceae</taxon>
        <taxon>Mycetohabitans</taxon>
    </lineage>
</organism>
<dbReference type="eggNOG" id="ENOG5032KZE">
    <property type="taxonomic scope" value="Bacteria"/>
</dbReference>
<dbReference type="Proteomes" id="UP000007437">
    <property type="component" value="Chromosome"/>
</dbReference>
<evidence type="ECO:0000313" key="4">
    <source>
        <dbReference type="Proteomes" id="UP000007437"/>
    </source>
</evidence>
<accession>E5APF0</accession>
<evidence type="ECO:0000313" key="3">
    <source>
        <dbReference type="EMBL" id="CBW74482.1"/>
    </source>
</evidence>
<dbReference type="AlphaFoldDB" id="E5APF0"/>
<gene>
    <name evidence="3" type="ordered locus">RBRH_01182</name>
</gene>
<dbReference type="KEGG" id="brh:RBRH_01182"/>
<dbReference type="EMBL" id="FR687359">
    <property type="protein sequence ID" value="CBW74482.1"/>
    <property type="molecule type" value="Genomic_DNA"/>
</dbReference>
<name>E5APF0_MYCRK</name>
<protein>
    <recommendedName>
        <fullName evidence="5">Endopeptidase</fullName>
    </recommendedName>
</protein>
<evidence type="ECO:0000256" key="1">
    <source>
        <dbReference type="SAM" id="Coils"/>
    </source>
</evidence>